<dbReference type="PROSITE" id="PS00138">
    <property type="entry name" value="SUBTILASE_SER"/>
    <property type="match status" value="1"/>
</dbReference>
<dbReference type="InterPro" id="IPR013517">
    <property type="entry name" value="FG-GAP"/>
</dbReference>
<dbReference type="Pfam" id="PF13517">
    <property type="entry name" value="FG-GAP_3"/>
    <property type="match status" value="3"/>
</dbReference>
<evidence type="ECO:0008006" key="14">
    <source>
        <dbReference type="Google" id="ProtNLM"/>
    </source>
</evidence>
<evidence type="ECO:0000256" key="8">
    <source>
        <dbReference type="SAM" id="MobiDB-lite"/>
    </source>
</evidence>
<keyword evidence="5 6" id="KW-0720">Serine protease</keyword>
<dbReference type="PROSITE" id="PS51892">
    <property type="entry name" value="SUBTILASE"/>
    <property type="match status" value="1"/>
</dbReference>
<dbReference type="InterPro" id="IPR014755">
    <property type="entry name" value="Cu-Rt/internalin_Ig-like"/>
</dbReference>
<dbReference type="SUPFAM" id="SSF52743">
    <property type="entry name" value="Subtilisin-like"/>
    <property type="match status" value="1"/>
</dbReference>
<evidence type="ECO:0000256" key="1">
    <source>
        <dbReference type="ARBA" id="ARBA00011073"/>
    </source>
</evidence>
<feature type="compositionally biased region" description="Low complexity" evidence="8">
    <location>
        <begin position="23"/>
        <end position="56"/>
    </location>
</feature>
<dbReference type="SUPFAM" id="SSF69318">
    <property type="entry name" value="Integrin alpha N-terminal domain"/>
    <property type="match status" value="2"/>
</dbReference>
<evidence type="ECO:0000256" key="7">
    <source>
        <dbReference type="RuleBase" id="RU003355"/>
    </source>
</evidence>
<dbReference type="EMBL" id="BIMR01000056">
    <property type="protein sequence ID" value="GCE75890.1"/>
    <property type="molecule type" value="Genomic_DNA"/>
</dbReference>
<keyword evidence="3 9" id="KW-0732">Signal</keyword>
<dbReference type="InterPro" id="IPR022398">
    <property type="entry name" value="Peptidase_S8_His-AS"/>
</dbReference>
<feature type="region of interest" description="Disordered" evidence="8">
    <location>
        <begin position="1071"/>
        <end position="1093"/>
    </location>
</feature>
<dbReference type="PANTHER" id="PTHR43806">
    <property type="entry name" value="PEPTIDASE S8"/>
    <property type="match status" value="1"/>
</dbReference>
<feature type="compositionally biased region" description="Low complexity" evidence="8">
    <location>
        <begin position="86"/>
        <end position="96"/>
    </location>
</feature>
<feature type="active site" description="Charge relay system" evidence="6">
    <location>
        <position position="220"/>
    </location>
</feature>
<evidence type="ECO:0000256" key="5">
    <source>
        <dbReference type="ARBA" id="ARBA00022825"/>
    </source>
</evidence>
<dbReference type="OrthoDB" id="4855716at2"/>
<organism evidence="12 13">
    <name type="scientific">Cellulomonas biazotea</name>
    <dbReference type="NCBI Taxonomy" id="1709"/>
    <lineage>
        <taxon>Bacteria</taxon>
        <taxon>Bacillati</taxon>
        <taxon>Actinomycetota</taxon>
        <taxon>Actinomycetes</taxon>
        <taxon>Micrococcales</taxon>
        <taxon>Cellulomonadaceae</taxon>
        <taxon>Cellulomonas</taxon>
    </lineage>
</organism>
<dbReference type="Pfam" id="PF13205">
    <property type="entry name" value="Big_5"/>
    <property type="match status" value="1"/>
</dbReference>
<dbReference type="Gene3D" id="2.60.40.1220">
    <property type="match status" value="1"/>
</dbReference>
<evidence type="ECO:0000313" key="12">
    <source>
        <dbReference type="EMBL" id="GCE75890.1"/>
    </source>
</evidence>
<gene>
    <name evidence="12" type="ORF">CBZ_09460</name>
</gene>
<evidence type="ECO:0000256" key="3">
    <source>
        <dbReference type="ARBA" id="ARBA00022729"/>
    </source>
</evidence>
<dbReference type="InterPro" id="IPR000209">
    <property type="entry name" value="Peptidase_S8/S53_dom"/>
</dbReference>
<dbReference type="InterPro" id="IPR050131">
    <property type="entry name" value="Peptidase_S8_subtilisin-like"/>
</dbReference>
<protein>
    <recommendedName>
        <fullName evidence="14">Peptidase S8/S53 domain-containing protein</fullName>
    </recommendedName>
</protein>
<dbReference type="Gene3D" id="3.40.50.200">
    <property type="entry name" value="Peptidase S8/S53 domain"/>
    <property type="match status" value="1"/>
</dbReference>
<feature type="active site" description="Charge relay system" evidence="6">
    <location>
        <position position="253"/>
    </location>
</feature>
<dbReference type="Proteomes" id="UP000289954">
    <property type="component" value="Unassembled WGS sequence"/>
</dbReference>
<evidence type="ECO:0000256" key="4">
    <source>
        <dbReference type="ARBA" id="ARBA00022801"/>
    </source>
</evidence>
<dbReference type="InterPro" id="IPR023827">
    <property type="entry name" value="Peptidase_S8_Asp-AS"/>
</dbReference>
<feature type="region of interest" description="Disordered" evidence="8">
    <location>
        <begin position="482"/>
        <end position="515"/>
    </location>
</feature>
<feature type="domain" description="Peptidase S8/S53" evidence="10">
    <location>
        <begin position="211"/>
        <end position="459"/>
    </location>
</feature>
<reference evidence="12 13" key="1">
    <citation type="submission" date="2019-01" db="EMBL/GenBank/DDBJ databases">
        <title>Draft genome sequence of Cellulomonas takizawaensis strain TKZ-21.</title>
        <authorList>
            <person name="Yamamura H."/>
            <person name="Hayashi T."/>
            <person name="Hamada M."/>
            <person name="Serisawa Y."/>
            <person name="Matsuyama K."/>
            <person name="Nakagawa Y."/>
            <person name="Otoguro M."/>
            <person name="Yanagida F."/>
            <person name="Hayakawa M."/>
        </authorList>
    </citation>
    <scope>NUCLEOTIDE SEQUENCE [LARGE SCALE GENOMIC DNA]</scope>
    <source>
        <strain evidence="12 13">NBRC12680</strain>
    </source>
</reference>
<dbReference type="PANTHER" id="PTHR43806:SF11">
    <property type="entry name" value="CEREVISIN-RELATED"/>
    <property type="match status" value="1"/>
</dbReference>
<dbReference type="InterPro" id="IPR032812">
    <property type="entry name" value="SbsA_Ig"/>
</dbReference>
<dbReference type="InterPro" id="IPR023828">
    <property type="entry name" value="Peptidase_S8_Ser-AS"/>
</dbReference>
<comment type="similarity">
    <text evidence="1 6 7">Belongs to the peptidase S8 family.</text>
</comment>
<dbReference type="Gene3D" id="2.130.10.130">
    <property type="entry name" value="Integrin alpha, N-terminal"/>
    <property type="match status" value="1"/>
</dbReference>
<keyword evidence="4 6" id="KW-0378">Hydrolase</keyword>
<sequence length="1437" mass="143510">MPSSRSAIAVALTLALVGLVPGSAALSSTPTSTALPAGPDTAAPATATGPSAPSGTQPDEADVAPAVTSPTPPAAPAEGARQQELPTASAPEPTAEAEADPAPVPATHVLVRFTPRTSEVQQRSTLDAAGLDGTGVDGGEPVPGTGYVQVPVGDEDPAAVVARLADDPAVAAVQEDHVRHGFGWTNDPYSGLARPYLELTRLPRAWDVSIGQGVVVAVLDTGVAAGHEDLAGRVLPGVDLVDGDSDPSDPRGHGTLVAGVVAASGNNGRGAVGAAWGASVLPVRVLDANGNGPDSRVAAGISWAVAHGADVVNLSLGGTATSQVLLDAVRGAVAAGVVVVAAAGNAGTQVPQYPAAYAPGVEGLLSVSATDDDGALAGWSSWGDSVSVSAPGVLLVGPQAGGTYVLGSGTSFAAPLVSGVAALLLSRASTMPPAEVERRIVTTARDAGPRGLDAYYGAGIVDAAAATTTGWGVEAAVATPLSRPLGDAGPSDDSPADARTVSGPTSATLSPEGDADWYAWNAPTAGTYRATVEPLTAGAADDGPELDLVVEVRDAQGRVLGVADATRTDAAERVDVSVAAAGRVLVGVRNANGSAPASQRYQVSFTAGGTQPLFTSSFRAPADPTRVSVGALAAADFTGDGLKDVMTVEDGGGVYVYKGAGNGTLATPVDVPLGAVRTVGEGLAAGDVDGDGDADAVATTATGVLLLKQAGGTMTPAGEVVVSYGGAELDGRGVALVDWDKDGDLDVVASTNRPSLQVLANNGTGTFTAVAETLGQQRFAVGDVTGDGRPDVVTTHAVHPQAAGGGFATAVNLPFGGGPLVTSVAVGDVTGDGRADVVRMNGNTVRVDGILASGALAPSALYPAGGESDGTVAIGDLDVDGRQDVLVVNAFELGVSLLRQQTNGTLSTPQRTPISVTVYDHPGQLAITDLDGDAWPDAVVSQSGVLALRQTRVGAPTPQAGWLRDTTPDPHTAGVAVRPTVRVTFERDLRTSDVAAPRVRLVDGVTGSTVATSVRWEAATRAVVLTPTADLVPGHHYTAIVDAVRDAAGATLPEPVRVPFTVAAGGDRYTPVSPTRVLDTRTGVGGSRPAPDQPMRLDLSGVVPAGATAVVLNLTVTESTGPGNVRAYPASSGQVPNVSNVNFAPGFDKPNLVTVAVGADRAVALRTEASTAHLIADLAGYYSPVGAAAYAPLSPRRLLDTRTGLGARPGPVAGGEFVDVEVTGNGVPANALAVVLNLTGTEATASTHVRAYPAPGAGEDQTPPGVSNLNLSANRDEPNLVTVPVGDDGRVRFWVPVAATHLIADINGYYAADAANGFVPVAPVRVADTRFGQGLPGTLQPGGVYGLTVAGSGGVPAGATAAVLNVTGAGPSGTTHVRVFPTTAGNPLPDVSTINLTYGRDEANLAVVRLGDGGGVSFYSHSAPTDLVVDVAGYFRY</sequence>
<evidence type="ECO:0000256" key="2">
    <source>
        <dbReference type="ARBA" id="ARBA00022670"/>
    </source>
</evidence>
<dbReference type="RefSeq" id="WP_130780495.1">
    <property type="nucleotide sequence ID" value="NZ_BIMR01000056.1"/>
</dbReference>
<dbReference type="InterPro" id="IPR028994">
    <property type="entry name" value="Integrin_alpha_N"/>
</dbReference>
<dbReference type="PROSITE" id="PS00137">
    <property type="entry name" value="SUBTILASE_HIS"/>
    <property type="match status" value="1"/>
</dbReference>
<evidence type="ECO:0000256" key="9">
    <source>
        <dbReference type="SAM" id="SignalP"/>
    </source>
</evidence>
<evidence type="ECO:0000313" key="13">
    <source>
        <dbReference type="Proteomes" id="UP000289954"/>
    </source>
</evidence>
<dbReference type="GO" id="GO:0004252">
    <property type="term" value="F:serine-type endopeptidase activity"/>
    <property type="evidence" value="ECO:0007669"/>
    <property type="project" value="UniProtKB-UniRule"/>
</dbReference>
<dbReference type="Gene3D" id="2.60.120.380">
    <property type="match status" value="1"/>
</dbReference>
<feature type="active site" description="Charge relay system" evidence="6">
    <location>
        <position position="411"/>
    </location>
</feature>
<proteinExistence type="inferred from homology"/>
<dbReference type="GO" id="GO:0006508">
    <property type="term" value="P:proteolysis"/>
    <property type="evidence" value="ECO:0007669"/>
    <property type="project" value="UniProtKB-KW"/>
</dbReference>
<feature type="domain" description="SbsA Ig-like" evidence="11">
    <location>
        <begin position="965"/>
        <end position="1061"/>
    </location>
</feature>
<feature type="signal peptide" evidence="9">
    <location>
        <begin position="1"/>
        <end position="24"/>
    </location>
</feature>
<feature type="region of interest" description="Disordered" evidence="8">
    <location>
        <begin position="23"/>
        <end position="104"/>
    </location>
</feature>
<name>A0A402DP33_9CELL</name>
<evidence type="ECO:0000259" key="11">
    <source>
        <dbReference type="Pfam" id="PF13205"/>
    </source>
</evidence>
<evidence type="ECO:0000259" key="10">
    <source>
        <dbReference type="Pfam" id="PF00082"/>
    </source>
</evidence>
<comment type="caution">
    <text evidence="12">The sequence shown here is derived from an EMBL/GenBank/DDBJ whole genome shotgun (WGS) entry which is preliminary data.</text>
</comment>
<keyword evidence="2 6" id="KW-0645">Protease</keyword>
<dbReference type="InterPro" id="IPR036852">
    <property type="entry name" value="Peptidase_S8/S53_dom_sf"/>
</dbReference>
<dbReference type="Pfam" id="PF00082">
    <property type="entry name" value="Peptidase_S8"/>
    <property type="match status" value="1"/>
</dbReference>
<dbReference type="InterPro" id="IPR015500">
    <property type="entry name" value="Peptidase_S8_subtilisin-rel"/>
</dbReference>
<dbReference type="PRINTS" id="PR00723">
    <property type="entry name" value="SUBTILISIN"/>
</dbReference>
<dbReference type="PROSITE" id="PS00136">
    <property type="entry name" value="SUBTILASE_ASP"/>
    <property type="match status" value="1"/>
</dbReference>
<accession>A0A402DP33</accession>
<keyword evidence="13" id="KW-1185">Reference proteome</keyword>
<feature type="chain" id="PRO_5038816992" description="Peptidase S8/S53 domain-containing protein" evidence="9">
    <location>
        <begin position="25"/>
        <end position="1437"/>
    </location>
</feature>
<evidence type="ECO:0000256" key="6">
    <source>
        <dbReference type="PROSITE-ProRule" id="PRU01240"/>
    </source>
</evidence>